<reference evidence="1 2" key="1">
    <citation type="submission" date="2017-10" db="EMBL/GenBank/DDBJ databases">
        <title>Draft genome sequences of Aggregatibacter actinomycetemcomitans strains 310a and 310b.</title>
        <authorList>
            <person name="May A.C."/>
            <person name="Ohta H."/>
            <person name="Maeda H."/>
            <person name="Kokeguchi S."/>
            <person name="Cugini C."/>
        </authorList>
    </citation>
    <scope>NUCLEOTIDE SEQUENCE [LARGE SCALE GENOMIC DNA]</scope>
    <source>
        <strain evidence="1 2">310b</strain>
    </source>
</reference>
<comment type="caution">
    <text evidence="1">The sequence shown here is derived from an EMBL/GenBank/DDBJ whole genome shotgun (WGS) entry which is preliminary data.</text>
</comment>
<organism evidence="1 2">
    <name type="scientific">Aggregatibacter actinomycetemcomitans</name>
    <name type="common">Actinobacillus actinomycetemcomitans</name>
    <name type="synonym">Haemophilus actinomycetemcomitans</name>
    <dbReference type="NCBI Taxonomy" id="714"/>
    <lineage>
        <taxon>Bacteria</taxon>
        <taxon>Pseudomonadati</taxon>
        <taxon>Pseudomonadota</taxon>
        <taxon>Gammaproteobacteria</taxon>
        <taxon>Pasteurellales</taxon>
        <taxon>Pasteurellaceae</taxon>
        <taxon>Aggregatibacter</taxon>
    </lineage>
</organism>
<gene>
    <name evidence="1" type="ORF">CQR80_01985</name>
</gene>
<evidence type="ECO:0000313" key="1">
    <source>
        <dbReference type="EMBL" id="PHO21514.1"/>
    </source>
</evidence>
<keyword evidence="2" id="KW-1185">Reference proteome</keyword>
<dbReference type="EMBL" id="PCGW01000002">
    <property type="protein sequence ID" value="PHO21514.1"/>
    <property type="molecule type" value="Genomic_DNA"/>
</dbReference>
<protein>
    <submittedName>
        <fullName evidence="1">Uncharacterized protein</fullName>
    </submittedName>
</protein>
<proteinExistence type="predicted"/>
<sequence length="176" mass="20190">MLLSGAQQIVVKAGEVLGLMGEYNQMRESGEKLFQLEVFTYDNMEQFKSRAEAAYKRDKEKKGLTDNFLYVARGSWLYTILNGEAVELEKTKVEIMVPLSDVTKQTVKEKQNPVTDNFLYVARGSWLYTILNGEAVELEKTKVEIMVPLSDVTKQTVKEKQNPQETKAYYNVQPYL</sequence>
<evidence type="ECO:0000313" key="2">
    <source>
        <dbReference type="Proteomes" id="UP000226080"/>
    </source>
</evidence>
<accession>A0A2G1DSZ4</accession>
<dbReference type="Proteomes" id="UP000226080">
    <property type="component" value="Unassembled WGS sequence"/>
</dbReference>
<name>A0A2G1DSZ4_AGGAC</name>